<reference evidence="1 2" key="1">
    <citation type="submission" date="2024-08" db="EMBL/GenBank/DDBJ databases">
        <authorList>
            <person name="Arias E."/>
        </authorList>
    </citation>
    <scope>NUCLEOTIDE SEQUENCE [LARGE SCALE GENOMIC DNA]</scope>
    <source>
        <strain evidence="1 2">FAM 24106</strain>
    </source>
</reference>
<accession>A0ABW8ULZ1</accession>
<proteinExistence type="predicted"/>
<name>A0ABW8ULZ1_9LACT</name>
<dbReference type="EMBL" id="JBGQQK010000055">
    <property type="protein sequence ID" value="MFL2103936.1"/>
    <property type="molecule type" value="Genomic_DNA"/>
</dbReference>
<evidence type="ECO:0000313" key="1">
    <source>
        <dbReference type="EMBL" id="MFL2103936.1"/>
    </source>
</evidence>
<dbReference type="Pfam" id="PF12836">
    <property type="entry name" value="HHH_3"/>
    <property type="match status" value="1"/>
</dbReference>
<gene>
    <name evidence="1" type="ORF">ACEN37_11830</name>
</gene>
<dbReference type="Proteomes" id="UP001625374">
    <property type="component" value="Unassembled WGS sequence"/>
</dbReference>
<keyword evidence="2" id="KW-1185">Reference proteome</keyword>
<organism evidence="1 2">
    <name type="scientific">Marinilactibacillus psychrotolerans</name>
    <dbReference type="NCBI Taxonomy" id="191770"/>
    <lineage>
        <taxon>Bacteria</taxon>
        <taxon>Bacillati</taxon>
        <taxon>Bacillota</taxon>
        <taxon>Bacilli</taxon>
        <taxon>Lactobacillales</taxon>
        <taxon>Carnobacteriaceae</taxon>
        <taxon>Marinilactibacillus</taxon>
    </lineage>
</organism>
<protein>
    <submittedName>
        <fullName evidence="1">ComEA family DNA-binding protein</fullName>
    </submittedName>
</protein>
<sequence length="347" mass="39345">MKEENLITWVNLELGDERVIREVKKIIEELQSAREKQERYNLPITILNGKKFNFQAFLDSGEVKHKLSSASGGFRSIEAIENMFETSLKKQGNNGTEYKNNVLDHLSLVRSNVLEKASALYNEIKYTDSLRDGFDILKENIDDKLLDLNPVIAEQLMLSFKSMNSKVAEERSQALTTARRFLKELADTIYPPRQAVIGDRKLGEEQYINRIWAFMDESIASRGDKASAKSLVDLIGLNIQNLYKGTNKGVHAEVSETQSILFIFQIYIMVGYLLDYLDRSVKSEEKININDATLDELESTLEVSRSIAKKIVKSRVLLGGITESHLKEISGVGSKTISKAKEFFDFS</sequence>
<dbReference type="RefSeq" id="WP_400886979.1">
    <property type="nucleotide sequence ID" value="NZ_JBGQQI010000036.1"/>
</dbReference>
<dbReference type="Gene3D" id="1.10.150.320">
    <property type="entry name" value="Photosystem II 12 kDa extrinsic protein"/>
    <property type="match status" value="1"/>
</dbReference>
<keyword evidence="1" id="KW-0238">DNA-binding</keyword>
<comment type="caution">
    <text evidence="1">The sequence shown here is derived from an EMBL/GenBank/DDBJ whole genome shotgun (WGS) entry which is preliminary data.</text>
</comment>
<evidence type="ECO:0000313" key="2">
    <source>
        <dbReference type="Proteomes" id="UP001625374"/>
    </source>
</evidence>
<dbReference type="GO" id="GO:0003677">
    <property type="term" value="F:DNA binding"/>
    <property type="evidence" value="ECO:0007669"/>
    <property type="project" value="UniProtKB-KW"/>
</dbReference>
<dbReference type="InterPro" id="IPR010994">
    <property type="entry name" value="RuvA_2-like"/>
</dbReference>
<dbReference type="SUPFAM" id="SSF47781">
    <property type="entry name" value="RuvA domain 2-like"/>
    <property type="match status" value="1"/>
</dbReference>